<feature type="domain" description="BTB" evidence="3">
    <location>
        <begin position="130"/>
        <end position="209"/>
    </location>
</feature>
<dbReference type="AlphaFoldDB" id="A0A915C6A5"/>
<dbReference type="WBParaSite" id="PgR093_g028_t08">
    <property type="protein sequence ID" value="PgR093_g028_t08"/>
    <property type="gene ID" value="PgR093_g028"/>
</dbReference>
<name>A0A915C6A5_PARUN</name>
<dbReference type="GO" id="GO:0022008">
    <property type="term" value="P:neurogenesis"/>
    <property type="evidence" value="ECO:0007669"/>
    <property type="project" value="TreeGrafter"/>
</dbReference>
<dbReference type="PANTHER" id="PTHR45774">
    <property type="entry name" value="BTB/POZ DOMAIN-CONTAINING"/>
    <property type="match status" value="1"/>
</dbReference>
<dbReference type="Proteomes" id="UP000887569">
    <property type="component" value="Unplaced"/>
</dbReference>
<dbReference type="Pfam" id="PF07707">
    <property type="entry name" value="BACK"/>
    <property type="match status" value="1"/>
</dbReference>
<dbReference type="InterPro" id="IPR012983">
    <property type="entry name" value="PHR"/>
</dbReference>
<dbReference type="SMART" id="SM00875">
    <property type="entry name" value="BACK"/>
    <property type="match status" value="1"/>
</dbReference>
<dbReference type="InterPro" id="IPR011705">
    <property type="entry name" value="BACK"/>
</dbReference>
<comment type="subcellular location">
    <subcellularLocation>
        <location evidence="1">Cytoplasm</location>
    </subcellularLocation>
</comment>
<dbReference type="SMART" id="SM00225">
    <property type="entry name" value="BTB"/>
    <property type="match status" value="1"/>
</dbReference>
<accession>A0A915C6A5</accession>
<dbReference type="Pfam" id="PF08005">
    <property type="entry name" value="PHR"/>
    <property type="match status" value="1"/>
</dbReference>
<sequence length="634" mass="69784">LDERCSSKVLLYSDIMGFDGSLRPRNPPAQRTSYVAASYRQPPPQIGVAPPPVMHMPPPANLTNTTTAVPLPQVNLIATVNNVAPAVNVVVSEVPPEEPAHHMEVEEEKHHTEPTLSERMIALRENGIGFDVEFHVGSVQNSKIVRAHRAILAAGSKEFEKTFFEMDQGMPVAKKSKPATSSNAHLLVLEYPDVNPISFATIIDFLYSDFEPESINVDESVVLDTLYAARKFEVPQLENACIMLLGDIAPSVAVALLEQAKKHCSDELMRKCFDVIDTETDDALSSDSITKLNRETLKSIVERSELTPSDEIMIFRAICAWADAECVRMGIQAATPQQKREILGDIFDAVRFPTMNVDEFGEVANSGMLTDEEIGILFRYLSSTVRPSLSLPFLTAERRCLGRSKHIVKRFLTLSKNPCKKMRSSIWFIVNREILVTALGVYGVIHANDANSEATEWETAVDIELACSEGNQNLREHATVTLKATYGDVRPLLARFKRPLLVVPNVPHRATVQFKEEFETYAGANGAEDVRVHIGPGGSGAQESVSGGGDDSIASMADPATVVHFAFHNDDPNGIRRGMTRGPAVFTNAIGGFYNRPTYRPMPYISEGCLYEGQIPEIHFLAPTIPKQEAISAE</sequence>
<evidence type="ECO:0000259" key="3">
    <source>
        <dbReference type="PROSITE" id="PS50097"/>
    </source>
</evidence>
<protein>
    <submittedName>
        <fullName evidence="5 6">BTB domain-containing protein</fullName>
    </submittedName>
</protein>
<dbReference type="WBParaSite" id="PgR093_g028_t07">
    <property type="protein sequence ID" value="PgR093_g028_t07"/>
    <property type="gene ID" value="PgR093_g028"/>
</dbReference>
<dbReference type="Pfam" id="PF00651">
    <property type="entry name" value="BTB"/>
    <property type="match status" value="1"/>
</dbReference>
<reference evidence="5 6" key="1">
    <citation type="submission" date="2022-11" db="UniProtKB">
        <authorList>
            <consortium name="WormBaseParasite"/>
        </authorList>
    </citation>
    <scope>IDENTIFICATION</scope>
</reference>
<dbReference type="SUPFAM" id="SSF54695">
    <property type="entry name" value="POZ domain"/>
    <property type="match status" value="1"/>
</dbReference>
<dbReference type="InterPro" id="IPR038648">
    <property type="entry name" value="PHR_sf"/>
</dbReference>
<keyword evidence="4" id="KW-1185">Reference proteome</keyword>
<dbReference type="Gene3D" id="3.30.710.10">
    <property type="entry name" value="Potassium Channel Kv1.1, Chain A"/>
    <property type="match status" value="1"/>
</dbReference>
<organism evidence="4 6">
    <name type="scientific">Parascaris univalens</name>
    <name type="common">Nematode worm</name>
    <dbReference type="NCBI Taxonomy" id="6257"/>
    <lineage>
        <taxon>Eukaryota</taxon>
        <taxon>Metazoa</taxon>
        <taxon>Ecdysozoa</taxon>
        <taxon>Nematoda</taxon>
        <taxon>Chromadorea</taxon>
        <taxon>Rhabditida</taxon>
        <taxon>Spirurina</taxon>
        <taxon>Ascaridomorpha</taxon>
        <taxon>Ascaridoidea</taxon>
        <taxon>Ascarididae</taxon>
        <taxon>Parascaris</taxon>
    </lineage>
</organism>
<evidence type="ECO:0000313" key="4">
    <source>
        <dbReference type="Proteomes" id="UP000887569"/>
    </source>
</evidence>
<dbReference type="InterPro" id="IPR000210">
    <property type="entry name" value="BTB/POZ_dom"/>
</dbReference>
<dbReference type="GO" id="GO:0005829">
    <property type="term" value="C:cytosol"/>
    <property type="evidence" value="ECO:0007669"/>
    <property type="project" value="TreeGrafter"/>
</dbReference>
<dbReference type="WBParaSite" id="PgR093_g028_t04">
    <property type="protein sequence ID" value="PgR093_g028_t04"/>
    <property type="gene ID" value="PgR093_g028"/>
</dbReference>
<dbReference type="PANTHER" id="PTHR45774:SF3">
    <property type="entry name" value="BTB (POZ) DOMAIN-CONTAINING 2B-RELATED"/>
    <property type="match status" value="1"/>
</dbReference>
<dbReference type="Gene3D" id="1.25.40.420">
    <property type="match status" value="1"/>
</dbReference>
<evidence type="ECO:0000256" key="1">
    <source>
        <dbReference type="ARBA" id="ARBA00004496"/>
    </source>
</evidence>
<dbReference type="Gene3D" id="2.60.120.820">
    <property type="entry name" value="PHR domain"/>
    <property type="match status" value="1"/>
</dbReference>
<evidence type="ECO:0000256" key="2">
    <source>
        <dbReference type="ARBA" id="ARBA00022490"/>
    </source>
</evidence>
<evidence type="ECO:0000313" key="5">
    <source>
        <dbReference type="WBParaSite" id="PgR093_g028_t04"/>
    </source>
</evidence>
<dbReference type="InterPro" id="IPR011333">
    <property type="entry name" value="SKP1/BTB/POZ_sf"/>
</dbReference>
<proteinExistence type="predicted"/>
<evidence type="ECO:0000313" key="6">
    <source>
        <dbReference type="WBParaSite" id="PgR093_g028_t07"/>
    </source>
</evidence>
<dbReference type="PROSITE" id="PS50097">
    <property type="entry name" value="BTB"/>
    <property type="match status" value="1"/>
</dbReference>
<keyword evidence="2" id="KW-0963">Cytoplasm</keyword>